<comment type="caution">
    <text evidence="3">The sequence shown here is derived from an EMBL/GenBank/DDBJ whole genome shotgun (WGS) entry which is preliminary data.</text>
</comment>
<dbReference type="SMART" id="SM00731">
    <property type="entry name" value="SprT"/>
    <property type="match status" value="1"/>
</dbReference>
<feature type="compositionally biased region" description="Acidic residues" evidence="1">
    <location>
        <begin position="590"/>
        <end position="604"/>
    </location>
</feature>
<dbReference type="InterPro" id="IPR036910">
    <property type="entry name" value="HMG_box_dom_sf"/>
</dbReference>
<dbReference type="SUPFAM" id="SSF47095">
    <property type="entry name" value="HMG-box"/>
    <property type="match status" value="1"/>
</dbReference>
<gene>
    <name evidence="3" type="ORF">HETSPECPRED_004191</name>
</gene>
<feature type="region of interest" description="Disordered" evidence="1">
    <location>
        <begin position="580"/>
        <end position="604"/>
    </location>
</feature>
<feature type="domain" description="SprT-like" evidence="2">
    <location>
        <begin position="351"/>
        <end position="521"/>
    </location>
</feature>
<feature type="compositionally biased region" description="Basic and acidic residues" evidence="1">
    <location>
        <begin position="159"/>
        <end position="170"/>
    </location>
</feature>
<evidence type="ECO:0000256" key="1">
    <source>
        <dbReference type="SAM" id="MobiDB-lite"/>
    </source>
</evidence>
<evidence type="ECO:0000313" key="4">
    <source>
        <dbReference type="Proteomes" id="UP000664521"/>
    </source>
</evidence>
<dbReference type="InterPro" id="IPR035240">
    <property type="entry name" value="SprT_Zn_ribbon"/>
</dbReference>
<dbReference type="GO" id="GO:0005634">
    <property type="term" value="C:nucleus"/>
    <property type="evidence" value="ECO:0007669"/>
    <property type="project" value="TreeGrafter"/>
</dbReference>
<dbReference type="InterPro" id="IPR006640">
    <property type="entry name" value="SprT-like_domain"/>
</dbReference>
<dbReference type="Pfam" id="PF17283">
    <property type="entry name" value="Zn_ribbon_SprT"/>
    <property type="match status" value="1"/>
</dbReference>
<dbReference type="PANTHER" id="PTHR23099">
    <property type="entry name" value="TRANSCRIPTIONAL REGULATOR"/>
    <property type="match status" value="1"/>
</dbReference>
<dbReference type="AlphaFoldDB" id="A0A8H3I9S6"/>
<name>A0A8H3I9S6_9LECA</name>
<sequence length="618" mass="69477">MARLNLIIESDDDDDEELPDISKLLLAACNPTIGKKGEEEERVLVVGSPASQTENASNRRQRPLQVATGNELLMPVAREGTKGNGLRRNGSWDREQGEKDGVLKRLSPRKAAQIVQSRSKSGVPMDEESSSEEHMSDFVVDDSESGAERSPRRRRRKEKMVEGFVRESESGKMVMSSDHSVIDLLSPRVDKRSETPESGSSHEAFDEDCLGRLRFSPPRSRTPHRRQNESEKKLLATPPHSPSKPELQSPSKRLQRIPPSPHRPSIDAFWSQEIINDWNDQHSSPRKPKSPRKLFSVHEDGDDEAYLSPSASSPRRRSPAKTPGRWRDKAAVERKKAFDERKVQLAVDFLRELDLKVADGRVGVLAESAGGVKVVWSKKLHSTAGRANWKRETLVSRDPAGEGTRIYRHHASIELAEKVIDDEERLVNVLAHEYCHLANFMISGIKNNPHGKEFKEWAAKTTRLFSHRNITVTTKHTYAIAYKYIWACTSPFCGLEYKRHSKSIDPAKHSCGACKAKLLQIQPAPRKKGKSTEGEASLSAYQIYVKGNSARVRRENPGLGLGEVMKKLGEEFRDVKARKKVEEKESSVPVDDDELELDGDQDDGVNDVFKKFDLLKLG</sequence>
<organism evidence="3 4">
    <name type="scientific">Heterodermia speciosa</name>
    <dbReference type="NCBI Taxonomy" id="116794"/>
    <lineage>
        <taxon>Eukaryota</taxon>
        <taxon>Fungi</taxon>
        <taxon>Dikarya</taxon>
        <taxon>Ascomycota</taxon>
        <taxon>Pezizomycotina</taxon>
        <taxon>Lecanoromycetes</taxon>
        <taxon>OSLEUM clade</taxon>
        <taxon>Lecanoromycetidae</taxon>
        <taxon>Caliciales</taxon>
        <taxon>Physciaceae</taxon>
        <taxon>Heterodermia</taxon>
    </lineage>
</organism>
<feature type="region of interest" description="Disordered" evidence="1">
    <location>
        <begin position="46"/>
        <end position="266"/>
    </location>
</feature>
<dbReference type="PANTHER" id="PTHR23099:SF0">
    <property type="entry name" value="GERM CELL NUCLEAR ACIDIC PROTEIN"/>
    <property type="match status" value="1"/>
</dbReference>
<protein>
    <recommendedName>
        <fullName evidence="2">SprT-like domain-containing protein</fullName>
    </recommendedName>
</protein>
<proteinExistence type="predicted"/>
<keyword evidence="4" id="KW-1185">Reference proteome</keyword>
<dbReference type="Proteomes" id="UP000664521">
    <property type="component" value="Unassembled WGS sequence"/>
</dbReference>
<feature type="compositionally biased region" description="Basic and acidic residues" evidence="1">
    <location>
        <begin position="90"/>
        <end position="103"/>
    </location>
</feature>
<dbReference type="GO" id="GO:0006950">
    <property type="term" value="P:response to stress"/>
    <property type="evidence" value="ECO:0007669"/>
    <property type="project" value="UniProtKB-ARBA"/>
</dbReference>
<reference evidence="3" key="1">
    <citation type="submission" date="2021-03" db="EMBL/GenBank/DDBJ databases">
        <authorList>
            <person name="Tagirdzhanova G."/>
        </authorList>
    </citation>
    <scope>NUCLEOTIDE SEQUENCE</scope>
</reference>
<dbReference type="EMBL" id="CAJPDS010000025">
    <property type="protein sequence ID" value="CAF9920197.1"/>
    <property type="molecule type" value="Genomic_DNA"/>
</dbReference>
<dbReference type="Pfam" id="PF10263">
    <property type="entry name" value="SprT-like"/>
    <property type="match status" value="1"/>
</dbReference>
<feature type="region of interest" description="Disordered" evidence="1">
    <location>
        <begin position="302"/>
        <end position="329"/>
    </location>
</feature>
<accession>A0A8H3I9S6</accession>
<dbReference type="OrthoDB" id="20772at2759"/>
<evidence type="ECO:0000259" key="2">
    <source>
        <dbReference type="SMART" id="SM00731"/>
    </source>
</evidence>
<evidence type="ECO:0000313" key="3">
    <source>
        <dbReference type="EMBL" id="CAF9920197.1"/>
    </source>
</evidence>
<feature type="compositionally biased region" description="Polar residues" evidence="1">
    <location>
        <begin position="49"/>
        <end position="58"/>
    </location>
</feature>
<dbReference type="Gene3D" id="1.10.30.10">
    <property type="entry name" value="High mobility group box domain"/>
    <property type="match status" value="1"/>
</dbReference>